<evidence type="ECO:0000256" key="1">
    <source>
        <dbReference type="SAM" id="Phobius"/>
    </source>
</evidence>
<dbReference type="AlphaFoldDB" id="A0AAF3EFE1"/>
<organism evidence="2 3">
    <name type="scientific">Mesorhabditis belari</name>
    <dbReference type="NCBI Taxonomy" id="2138241"/>
    <lineage>
        <taxon>Eukaryota</taxon>
        <taxon>Metazoa</taxon>
        <taxon>Ecdysozoa</taxon>
        <taxon>Nematoda</taxon>
        <taxon>Chromadorea</taxon>
        <taxon>Rhabditida</taxon>
        <taxon>Rhabditina</taxon>
        <taxon>Rhabditomorpha</taxon>
        <taxon>Rhabditoidea</taxon>
        <taxon>Rhabditidae</taxon>
        <taxon>Mesorhabditinae</taxon>
        <taxon>Mesorhabditis</taxon>
    </lineage>
</organism>
<sequence length="570" mass="63097">MSTFDEHIAFATKLPDSPKWEKFVEADEKAAAHSQTRRKYALNALISVSAFTSVGLVVGERCVEHGILIFLPSFVFWYLLFMVTVASCEVGIGESNPNQHHHKIFNDISKITSGLGSLLSCGFFLRFTEFFLRNALAVSAGIHILIENASPRTLCLEENDCFALSSQKNCSSREYGYQPSTECRKLAILSLLVPPTLRLTQMMTTIDENLFTNPIPSWVVMVAVVLACLMGAALRPLIVRCPKFFFMLSFLLQIVFGALLFTLAFLLDSWPEVSFKGDFRFLRFCFDGIAMASSALCGLLVEFGTVMPTGGYAKLKGFFMALVSLFYTLVVAIFSAIGYLAEAQSVGNSHVDPVIVWPIWTKHRSHGDFVVVATLLLFLLGSLSATTLLSFYPLTGVNKPSSWKFYVKLLPVGLVIAIVGLGGVRATRVVERSADFVTAVAIQLQLIILLIARATGGRIFNKQITEGSNVFGNKRGWRQALVPFNLFISFLLALLIFLSAVYRVVEPVPPGLWQKTLDPVGSHYVAEVLLHLLPVILFCFVTVIRVLLLSKNWGHRSTKLNLDTVVSDYC</sequence>
<keyword evidence="1" id="KW-0472">Membrane</keyword>
<name>A0AAF3EFE1_9BILA</name>
<feature type="transmembrane region" description="Helical" evidence="1">
    <location>
        <begin position="405"/>
        <end position="424"/>
    </location>
</feature>
<feature type="transmembrane region" description="Helical" evidence="1">
    <location>
        <begin position="218"/>
        <end position="238"/>
    </location>
</feature>
<feature type="transmembrane region" description="Helical" evidence="1">
    <location>
        <begin position="481"/>
        <end position="504"/>
    </location>
</feature>
<accession>A0AAF3EFE1</accession>
<dbReference type="Proteomes" id="UP000887575">
    <property type="component" value="Unassembled WGS sequence"/>
</dbReference>
<dbReference type="WBParaSite" id="MBELARI_LOCUS12714">
    <property type="protein sequence ID" value="MBELARI_LOCUS12714"/>
    <property type="gene ID" value="MBELARI_LOCUS12714"/>
</dbReference>
<feature type="transmembrane region" description="Helical" evidence="1">
    <location>
        <begin position="40"/>
        <end position="59"/>
    </location>
</feature>
<feature type="transmembrane region" description="Helical" evidence="1">
    <location>
        <begin position="436"/>
        <end position="460"/>
    </location>
</feature>
<feature type="transmembrane region" description="Helical" evidence="1">
    <location>
        <begin position="286"/>
        <end position="306"/>
    </location>
</feature>
<keyword evidence="2" id="KW-1185">Reference proteome</keyword>
<proteinExistence type="predicted"/>
<keyword evidence="1" id="KW-1133">Transmembrane helix</keyword>
<feature type="transmembrane region" description="Helical" evidence="1">
    <location>
        <begin position="65"/>
        <end position="87"/>
    </location>
</feature>
<feature type="transmembrane region" description="Helical" evidence="1">
    <location>
        <begin position="369"/>
        <end position="393"/>
    </location>
</feature>
<keyword evidence="1" id="KW-0812">Transmembrane</keyword>
<feature type="transmembrane region" description="Helical" evidence="1">
    <location>
        <begin position="245"/>
        <end position="266"/>
    </location>
</feature>
<reference evidence="3" key="1">
    <citation type="submission" date="2024-02" db="UniProtKB">
        <authorList>
            <consortium name="WormBaseParasite"/>
        </authorList>
    </citation>
    <scope>IDENTIFICATION</scope>
</reference>
<feature type="transmembrane region" description="Helical" evidence="1">
    <location>
        <begin position="524"/>
        <end position="548"/>
    </location>
</feature>
<protein>
    <submittedName>
        <fullName evidence="3">Uncharacterized protein</fullName>
    </submittedName>
</protein>
<feature type="transmembrane region" description="Helical" evidence="1">
    <location>
        <begin position="318"/>
        <end position="341"/>
    </location>
</feature>
<evidence type="ECO:0000313" key="3">
    <source>
        <dbReference type="WBParaSite" id="MBELARI_LOCUS12714"/>
    </source>
</evidence>
<evidence type="ECO:0000313" key="2">
    <source>
        <dbReference type="Proteomes" id="UP000887575"/>
    </source>
</evidence>